<comment type="caution">
    <text evidence="1">The sequence shown here is derived from an EMBL/GenBank/DDBJ whole genome shotgun (WGS) entry which is preliminary data.</text>
</comment>
<dbReference type="EMBL" id="JBHSBI010000010">
    <property type="protein sequence ID" value="MFC4009854.1"/>
    <property type="molecule type" value="Genomic_DNA"/>
</dbReference>
<keyword evidence="2" id="KW-1185">Reference proteome</keyword>
<dbReference type="RefSeq" id="WP_379529872.1">
    <property type="nucleotide sequence ID" value="NZ_JBHSBI010000010.1"/>
</dbReference>
<evidence type="ECO:0000313" key="1">
    <source>
        <dbReference type="EMBL" id="MFC4009854.1"/>
    </source>
</evidence>
<dbReference type="Proteomes" id="UP001595851">
    <property type="component" value="Unassembled WGS sequence"/>
</dbReference>
<evidence type="ECO:0000313" key="2">
    <source>
        <dbReference type="Proteomes" id="UP001595851"/>
    </source>
</evidence>
<sequence length="60" mass="6377">MHRHAHLFAIAALIMAVDPLNPIAVPGSLIGIAQGVRDVVTSITHPASFFESADDDEMPI</sequence>
<accession>A0ABV8GCL2</accession>
<reference evidence="2" key="1">
    <citation type="journal article" date="2019" name="Int. J. Syst. Evol. Microbiol.">
        <title>The Global Catalogue of Microorganisms (GCM) 10K type strain sequencing project: providing services to taxonomists for standard genome sequencing and annotation.</title>
        <authorList>
            <consortium name="The Broad Institute Genomics Platform"/>
            <consortium name="The Broad Institute Genome Sequencing Center for Infectious Disease"/>
            <person name="Wu L."/>
            <person name="Ma J."/>
        </authorList>
    </citation>
    <scope>NUCLEOTIDE SEQUENCE [LARGE SCALE GENOMIC DNA]</scope>
    <source>
        <strain evidence="2">TBRC 1276</strain>
    </source>
</reference>
<name>A0ABV8GCL2_9ACTN</name>
<proteinExistence type="predicted"/>
<gene>
    <name evidence="1" type="ORF">ACFOY2_21675</name>
</gene>
<protein>
    <submittedName>
        <fullName evidence="1">Uncharacterized protein</fullName>
    </submittedName>
</protein>
<organism evidence="1 2">
    <name type="scientific">Nonomuraea purpurea</name>
    <dbReference type="NCBI Taxonomy" id="1849276"/>
    <lineage>
        <taxon>Bacteria</taxon>
        <taxon>Bacillati</taxon>
        <taxon>Actinomycetota</taxon>
        <taxon>Actinomycetes</taxon>
        <taxon>Streptosporangiales</taxon>
        <taxon>Streptosporangiaceae</taxon>
        <taxon>Nonomuraea</taxon>
    </lineage>
</organism>